<proteinExistence type="predicted"/>
<dbReference type="EMBL" id="MN739209">
    <property type="protein sequence ID" value="QHS93753.1"/>
    <property type="molecule type" value="Genomic_DNA"/>
</dbReference>
<protein>
    <recommendedName>
        <fullName evidence="2">Glutaredoxin domain-containing protein</fullName>
    </recommendedName>
</protein>
<evidence type="ECO:0008006" key="2">
    <source>
        <dbReference type="Google" id="ProtNLM"/>
    </source>
</evidence>
<accession>A0A6C0BR64</accession>
<dbReference type="Gene3D" id="3.40.30.10">
    <property type="entry name" value="Glutaredoxin"/>
    <property type="match status" value="1"/>
</dbReference>
<name>A0A6C0BR64_9ZZZZ</name>
<reference evidence="1" key="1">
    <citation type="journal article" date="2020" name="Nature">
        <title>Giant virus diversity and host interactions through global metagenomics.</title>
        <authorList>
            <person name="Schulz F."/>
            <person name="Roux S."/>
            <person name="Paez-Espino D."/>
            <person name="Jungbluth S."/>
            <person name="Walsh D.A."/>
            <person name="Denef V.J."/>
            <person name="McMahon K.D."/>
            <person name="Konstantinidis K.T."/>
            <person name="Eloe-Fadrosh E.A."/>
            <person name="Kyrpides N.C."/>
            <person name="Woyke T."/>
        </authorList>
    </citation>
    <scope>NUCLEOTIDE SEQUENCE</scope>
    <source>
        <strain evidence="1">GVMAG-M-3300018080-19</strain>
    </source>
</reference>
<dbReference type="SUPFAM" id="SSF52833">
    <property type="entry name" value="Thioredoxin-like"/>
    <property type="match status" value="1"/>
</dbReference>
<sequence length="162" mass="18991">MQISCIIVYGRPGCHFTSTAVNALVENKWAFRYISMQPHQSRQEFWAQFDMLNISERTFPQVMLFYKEKEESVDLTKCCFSATELLEFMRQAKEVVEVDDTSCFYREDLQGYEVLNAPSSADIHRLLRDATNFIYRPQLHAIEVHEIEFSHSNNVPVPRENT</sequence>
<dbReference type="InterPro" id="IPR036249">
    <property type="entry name" value="Thioredoxin-like_sf"/>
</dbReference>
<dbReference type="AlphaFoldDB" id="A0A6C0BR64"/>
<evidence type="ECO:0000313" key="1">
    <source>
        <dbReference type="EMBL" id="QHS93753.1"/>
    </source>
</evidence>
<organism evidence="1">
    <name type="scientific">viral metagenome</name>
    <dbReference type="NCBI Taxonomy" id="1070528"/>
    <lineage>
        <taxon>unclassified sequences</taxon>
        <taxon>metagenomes</taxon>
        <taxon>organismal metagenomes</taxon>
    </lineage>
</organism>